<name>A0ABT4JBZ2_9RHOB</name>
<proteinExistence type="predicted"/>
<keyword evidence="2" id="KW-1185">Reference proteome</keyword>
<organism evidence="1 2">
    <name type="scientific">Paracoccus benzoatiresistens</name>
    <dbReference type="NCBI Taxonomy" id="2997341"/>
    <lineage>
        <taxon>Bacteria</taxon>
        <taxon>Pseudomonadati</taxon>
        <taxon>Pseudomonadota</taxon>
        <taxon>Alphaproteobacteria</taxon>
        <taxon>Rhodobacterales</taxon>
        <taxon>Paracoccaceae</taxon>
        <taxon>Paracoccus</taxon>
    </lineage>
</organism>
<protein>
    <submittedName>
        <fullName evidence="1">Uncharacterized protein</fullName>
    </submittedName>
</protein>
<reference evidence="1" key="1">
    <citation type="submission" date="2022-12" db="EMBL/GenBank/DDBJ databases">
        <title>Paracoccus sp. EF6 isolated from a lake water.</title>
        <authorList>
            <person name="Liu H."/>
        </authorList>
    </citation>
    <scope>NUCLEOTIDE SEQUENCE</scope>
    <source>
        <strain evidence="1">EF6</strain>
    </source>
</reference>
<evidence type="ECO:0000313" key="2">
    <source>
        <dbReference type="Proteomes" id="UP001149822"/>
    </source>
</evidence>
<gene>
    <name evidence="1" type="ORF">OU682_24095</name>
</gene>
<dbReference type="EMBL" id="JAPTYD010000176">
    <property type="protein sequence ID" value="MCZ0964619.1"/>
    <property type="molecule type" value="Genomic_DNA"/>
</dbReference>
<sequence>MDITKDRLDKRNVAIRTGKEAFGSPKLSYCTDKCGQQKGNLREAGLCLVFKQRHIGSPAVKQLKPNRWCYSEFTTARTTNGAGLTWRTHSGAMYVTLLASVNIHASCAMSV</sequence>
<dbReference type="Proteomes" id="UP001149822">
    <property type="component" value="Unassembled WGS sequence"/>
</dbReference>
<evidence type="ECO:0000313" key="1">
    <source>
        <dbReference type="EMBL" id="MCZ0964619.1"/>
    </source>
</evidence>
<comment type="caution">
    <text evidence="1">The sequence shown here is derived from an EMBL/GenBank/DDBJ whole genome shotgun (WGS) entry which is preliminary data.</text>
</comment>
<accession>A0ABT4JBZ2</accession>